<comment type="pathway">
    <text evidence="5">Amino-acid degradation; L-histidine degradation into L-glutamate; L-glutamate from N-formimidoyl-L-glutamate (hydrolase route): step 1/1.</text>
</comment>
<dbReference type="GO" id="GO:0019556">
    <property type="term" value="P:L-histidine catabolic process to glutamate and formamide"/>
    <property type="evidence" value="ECO:0007669"/>
    <property type="project" value="UniProtKB-UniPathway"/>
</dbReference>
<comment type="function">
    <text evidence="5">Catalyzes the conversion of N-formimidoyl-L-glutamate to L-glutamate and formamide.</text>
</comment>
<feature type="compositionally biased region" description="Gly residues" evidence="8">
    <location>
        <begin position="144"/>
        <end position="156"/>
    </location>
</feature>
<dbReference type="GO" id="GO:0019557">
    <property type="term" value="P:L-histidine catabolic process to glutamate and formate"/>
    <property type="evidence" value="ECO:0007669"/>
    <property type="project" value="UniProtKB-UniPathway"/>
</dbReference>
<dbReference type="HAMAP" id="MF_00737">
    <property type="entry name" value="Formimidoylglutam"/>
    <property type="match status" value="1"/>
</dbReference>
<evidence type="ECO:0000256" key="2">
    <source>
        <dbReference type="ARBA" id="ARBA00022801"/>
    </source>
</evidence>
<evidence type="ECO:0000313" key="9">
    <source>
        <dbReference type="EMBL" id="RII41023.1"/>
    </source>
</evidence>
<dbReference type="PANTHER" id="PTHR11358">
    <property type="entry name" value="ARGINASE/AGMATINASE"/>
    <property type="match status" value="1"/>
</dbReference>
<keyword evidence="10" id="KW-1185">Reference proteome</keyword>
<keyword evidence="4 5" id="KW-0464">Manganese</keyword>
<keyword evidence="2 5" id="KW-0378">Hydrolase</keyword>
<evidence type="ECO:0000256" key="1">
    <source>
        <dbReference type="ARBA" id="ARBA00022723"/>
    </source>
</evidence>
<dbReference type="PIRSF" id="PIRSF036979">
    <property type="entry name" value="Arginase"/>
    <property type="match status" value="1"/>
</dbReference>
<reference evidence="9 10" key="1">
    <citation type="submission" date="2018-07" db="EMBL/GenBank/DDBJ databases">
        <title>Arthrobacter sp. nov., isolated from raw cow's milk with high bacterial count.</title>
        <authorList>
            <person name="Hahne J."/>
            <person name="Isele D."/>
            <person name="Lipski A."/>
        </authorList>
    </citation>
    <scope>NUCLEOTIDE SEQUENCE [LARGE SCALE GENOMIC DNA]</scope>
    <source>
        <strain evidence="9 10">JZ R-35</strain>
    </source>
</reference>
<feature type="binding site" evidence="5">
    <location>
        <position position="290"/>
    </location>
    <ligand>
        <name>Mn(2+)</name>
        <dbReference type="ChEBI" id="CHEBI:29035"/>
        <label>2</label>
    </ligand>
</feature>
<evidence type="ECO:0000256" key="6">
    <source>
        <dbReference type="PROSITE-ProRule" id="PRU00742"/>
    </source>
</evidence>
<dbReference type="GO" id="GO:0050415">
    <property type="term" value="F:formimidoylglutamase activity"/>
    <property type="evidence" value="ECO:0007669"/>
    <property type="project" value="UniProtKB-UniRule"/>
</dbReference>
<dbReference type="EMBL" id="QQXK01000040">
    <property type="protein sequence ID" value="RII41023.1"/>
    <property type="molecule type" value="Genomic_DNA"/>
</dbReference>
<dbReference type="GO" id="GO:0030145">
    <property type="term" value="F:manganese ion binding"/>
    <property type="evidence" value="ECO:0007669"/>
    <property type="project" value="UniProtKB-UniRule"/>
</dbReference>
<feature type="binding site" evidence="5">
    <location>
        <position position="124"/>
    </location>
    <ligand>
        <name>Mn(2+)</name>
        <dbReference type="ChEBI" id="CHEBI:29035"/>
        <label>1</label>
    </ligand>
</feature>
<keyword evidence="3 5" id="KW-0369">Histidine metabolism</keyword>
<evidence type="ECO:0000256" key="7">
    <source>
        <dbReference type="RuleBase" id="RU003684"/>
    </source>
</evidence>
<feature type="binding site" evidence="5">
    <location>
        <position position="288"/>
    </location>
    <ligand>
        <name>Mn(2+)</name>
        <dbReference type="ChEBI" id="CHEBI:29035"/>
        <label>1</label>
    </ligand>
</feature>
<dbReference type="SUPFAM" id="SSF52768">
    <property type="entry name" value="Arginase/deacetylase"/>
    <property type="match status" value="2"/>
</dbReference>
<evidence type="ECO:0000256" key="8">
    <source>
        <dbReference type="SAM" id="MobiDB-lite"/>
    </source>
</evidence>
<accession>A0A399J6E0</accession>
<comment type="caution">
    <text evidence="9">The sequence shown here is derived from an EMBL/GenBank/DDBJ whole genome shotgun (WGS) entry which is preliminary data.</text>
</comment>
<dbReference type="PANTHER" id="PTHR11358:SF35">
    <property type="entry name" value="FORMIMIDOYLGLUTAMASE"/>
    <property type="match status" value="1"/>
</dbReference>
<feature type="binding site" evidence="5">
    <location>
        <position position="197"/>
    </location>
    <ligand>
        <name>Mn(2+)</name>
        <dbReference type="ChEBI" id="CHEBI:29035"/>
        <label>1</label>
    </ligand>
</feature>
<dbReference type="Gene3D" id="3.40.800.10">
    <property type="entry name" value="Ureohydrolase domain"/>
    <property type="match status" value="1"/>
</dbReference>
<name>A0A399J6E0_9MICC</name>
<dbReference type="EC" id="3.5.3.8" evidence="5"/>
<keyword evidence="1 5" id="KW-0479">Metal-binding</keyword>
<dbReference type="InterPro" id="IPR006035">
    <property type="entry name" value="Ureohydrolase"/>
</dbReference>
<feature type="binding site" evidence="5">
    <location>
        <position position="197"/>
    </location>
    <ligand>
        <name>Mn(2+)</name>
        <dbReference type="ChEBI" id="CHEBI:29035"/>
        <label>2</label>
    </ligand>
</feature>
<dbReference type="AlphaFoldDB" id="A0A399J6E0"/>
<evidence type="ECO:0000256" key="3">
    <source>
        <dbReference type="ARBA" id="ARBA00022808"/>
    </source>
</evidence>
<sequence>MSTQPHPAWTGRNDGEGPEHRRWHQAVIAAEDPAAGEAGLAIVGFACDAGVARNAGRTGASAAPPALRRALAPLAWRGQPGAIVDAGDVSVEGDALEDGQARLGTAVARQLGAGRFVAVLGGGHETAWGSYLGLREALLDGAAGSGAGQAAAGGPGSQPSPGTVPASQPPAAAERRAAPERATSGTHAPRLGILNLDAHFDLREAPRPSSGTPFLQIARDAQERGEGFSYAVVGISEPNNTRVLFETADALCVRYLLDEDCQEDRIEEVRAFVREFAAGVDALYLTIDLDLMPAAVAPGVSAPAGFGVPFPVVRAAAIEAALSGKLALVDVVELNPLYDVDSRTAKAAARLLHDVVTRRVALA</sequence>
<evidence type="ECO:0000256" key="4">
    <source>
        <dbReference type="ARBA" id="ARBA00023211"/>
    </source>
</evidence>
<feature type="binding site" evidence="5">
    <location>
        <position position="201"/>
    </location>
    <ligand>
        <name>Mn(2+)</name>
        <dbReference type="ChEBI" id="CHEBI:29035"/>
        <label>1</label>
    </ligand>
</feature>
<dbReference type="Pfam" id="PF00491">
    <property type="entry name" value="Arginase"/>
    <property type="match status" value="2"/>
</dbReference>
<proteinExistence type="inferred from homology"/>
<comment type="cofactor">
    <cofactor evidence="5">
        <name>Mn(2+)</name>
        <dbReference type="ChEBI" id="CHEBI:29035"/>
    </cofactor>
    <text evidence="5">Binds 2 manganese ions per subunit.</text>
</comment>
<dbReference type="GO" id="GO:0033389">
    <property type="term" value="P:putrescine biosynthetic process from arginine, via agmatine"/>
    <property type="evidence" value="ECO:0007669"/>
    <property type="project" value="TreeGrafter"/>
</dbReference>
<comment type="catalytic activity">
    <reaction evidence="5">
        <text>N-formimidoyl-L-glutamate + H2O = formamide + L-glutamate</text>
        <dbReference type="Rhea" id="RHEA:22492"/>
        <dbReference type="ChEBI" id="CHEBI:15377"/>
        <dbReference type="ChEBI" id="CHEBI:16397"/>
        <dbReference type="ChEBI" id="CHEBI:29985"/>
        <dbReference type="ChEBI" id="CHEBI:58928"/>
        <dbReference type="EC" id="3.5.3.8"/>
    </reaction>
</comment>
<dbReference type="GO" id="GO:0008783">
    <property type="term" value="F:agmatinase activity"/>
    <property type="evidence" value="ECO:0007669"/>
    <property type="project" value="TreeGrafter"/>
</dbReference>
<feature type="region of interest" description="Disordered" evidence="8">
    <location>
        <begin position="144"/>
        <end position="188"/>
    </location>
</feature>
<evidence type="ECO:0000256" key="5">
    <source>
        <dbReference type="HAMAP-Rule" id="MF_00737"/>
    </source>
</evidence>
<organism evidence="9 10">
    <name type="scientific">Galactobacter valiniphilus</name>
    <dbReference type="NCBI Taxonomy" id="2676122"/>
    <lineage>
        <taxon>Bacteria</taxon>
        <taxon>Bacillati</taxon>
        <taxon>Actinomycetota</taxon>
        <taxon>Actinomycetes</taxon>
        <taxon>Micrococcales</taxon>
        <taxon>Micrococcaceae</taxon>
        <taxon>Galactobacter</taxon>
    </lineage>
</organism>
<protein>
    <recommendedName>
        <fullName evidence="5">Formimidoylglutamase</fullName>
        <ecNumber evidence="5">3.5.3.8</ecNumber>
    </recommendedName>
    <alternativeName>
        <fullName evidence="5">Formiminoglutamase</fullName>
    </alternativeName>
    <alternativeName>
        <fullName evidence="5">Formiminoglutamate hydrolase</fullName>
    </alternativeName>
</protein>
<gene>
    <name evidence="5" type="primary">hutG</name>
    <name evidence="9" type="ORF">DWB68_14805</name>
</gene>
<dbReference type="CDD" id="cd09988">
    <property type="entry name" value="Formimidoylglutamase"/>
    <property type="match status" value="1"/>
</dbReference>
<evidence type="ECO:0000313" key="10">
    <source>
        <dbReference type="Proteomes" id="UP000265419"/>
    </source>
</evidence>
<dbReference type="InterPro" id="IPR023696">
    <property type="entry name" value="Ureohydrolase_dom_sf"/>
</dbReference>
<dbReference type="InterPro" id="IPR020855">
    <property type="entry name" value="Ureohydrolase_Mn_BS"/>
</dbReference>
<dbReference type="PROSITE" id="PS01053">
    <property type="entry name" value="ARGINASE_1"/>
    <property type="match status" value="1"/>
</dbReference>
<feature type="binding site" evidence="5">
    <location>
        <position position="199"/>
    </location>
    <ligand>
        <name>Mn(2+)</name>
        <dbReference type="ChEBI" id="CHEBI:29035"/>
        <label>2</label>
    </ligand>
</feature>
<dbReference type="Proteomes" id="UP000265419">
    <property type="component" value="Unassembled WGS sequence"/>
</dbReference>
<dbReference type="InterPro" id="IPR005923">
    <property type="entry name" value="HutG"/>
</dbReference>
<comment type="similarity">
    <text evidence="5 6 7">Belongs to the arginase family.</text>
</comment>
<dbReference type="PROSITE" id="PS51409">
    <property type="entry name" value="ARGINASE_2"/>
    <property type="match status" value="1"/>
</dbReference>
<dbReference type="UniPathway" id="UPA00379">
    <property type="reaction ID" value="UER00552"/>
</dbReference>
<feature type="binding site" evidence="5">
    <location>
        <position position="288"/>
    </location>
    <ligand>
        <name>Mn(2+)</name>
        <dbReference type="ChEBI" id="CHEBI:29035"/>
        <label>2</label>
    </ligand>
</feature>
<dbReference type="RefSeq" id="WP_119425893.1">
    <property type="nucleotide sequence ID" value="NZ_QQXK01000040.1"/>
</dbReference>